<dbReference type="GO" id="GO:0005975">
    <property type="term" value="P:carbohydrate metabolic process"/>
    <property type="evidence" value="ECO:0007669"/>
    <property type="project" value="UniProtKB-ARBA"/>
</dbReference>
<keyword evidence="6" id="KW-1185">Reference proteome</keyword>
<accession>A0A4Y4AWV1</accession>
<dbReference type="Pfam" id="PF13385">
    <property type="entry name" value="Laminin_G_3"/>
    <property type="match status" value="1"/>
</dbReference>
<dbReference type="EMBL" id="BJNP01000009">
    <property type="protein sequence ID" value="GEC71550.1"/>
    <property type="molecule type" value="Genomic_DNA"/>
</dbReference>
<feature type="domain" description="LamG-like jellyroll fold" evidence="4">
    <location>
        <begin position="84"/>
        <end position="218"/>
    </location>
</feature>
<organism evidence="5 6">
    <name type="scientific">Flavobacterium flevense</name>
    <dbReference type="NCBI Taxonomy" id="983"/>
    <lineage>
        <taxon>Bacteria</taxon>
        <taxon>Pseudomonadati</taxon>
        <taxon>Bacteroidota</taxon>
        <taxon>Flavobacteriia</taxon>
        <taxon>Flavobacteriales</taxon>
        <taxon>Flavobacteriaceae</taxon>
        <taxon>Flavobacterium</taxon>
    </lineage>
</organism>
<feature type="signal peptide" evidence="3">
    <location>
        <begin position="1"/>
        <end position="21"/>
    </location>
</feature>
<evidence type="ECO:0000256" key="2">
    <source>
        <dbReference type="ARBA" id="ARBA00023157"/>
    </source>
</evidence>
<dbReference type="Proteomes" id="UP000316775">
    <property type="component" value="Unassembled WGS sequence"/>
</dbReference>
<evidence type="ECO:0000256" key="1">
    <source>
        <dbReference type="ARBA" id="ARBA00022729"/>
    </source>
</evidence>
<feature type="chain" id="PRO_5023024387" evidence="3">
    <location>
        <begin position="22"/>
        <end position="223"/>
    </location>
</feature>
<gene>
    <name evidence="5" type="ORF">FFL01_10890</name>
</gene>
<dbReference type="OrthoDB" id="851894at2"/>
<reference evidence="5 6" key="1">
    <citation type="submission" date="2019-06" db="EMBL/GenBank/DDBJ databases">
        <title>Whole genome shotgun sequence of Flavobacterium flevense NBRC 14960.</title>
        <authorList>
            <person name="Hosoyama A."/>
            <person name="Uohara A."/>
            <person name="Ohji S."/>
            <person name="Ichikawa N."/>
        </authorList>
    </citation>
    <scope>NUCLEOTIDE SEQUENCE [LARGE SCALE GENOMIC DNA]</scope>
    <source>
        <strain evidence="5 6">NBRC 14960</strain>
    </source>
</reference>
<comment type="caution">
    <text evidence="5">The sequence shown here is derived from an EMBL/GenBank/DDBJ whole genome shotgun (WGS) entry which is preliminary data.</text>
</comment>
<evidence type="ECO:0000259" key="4">
    <source>
        <dbReference type="SMART" id="SM00560"/>
    </source>
</evidence>
<dbReference type="SUPFAM" id="SSF49899">
    <property type="entry name" value="Concanavalin A-like lectins/glucanases"/>
    <property type="match status" value="1"/>
</dbReference>
<evidence type="ECO:0000256" key="3">
    <source>
        <dbReference type="SAM" id="SignalP"/>
    </source>
</evidence>
<dbReference type="GO" id="GO:0004553">
    <property type="term" value="F:hydrolase activity, hydrolyzing O-glycosyl compounds"/>
    <property type="evidence" value="ECO:0007669"/>
    <property type="project" value="UniProtKB-ARBA"/>
</dbReference>
<sequence>MKITSVFTPLLFMVFSFVSKAQNTDALSNQNTEWLVASLLQNKTEETTILGNPTIVPSLYGDAVAFNGIDDALFLKEMPLKGLDSFTVEMIFKPESNGVFEQRILQIGEITGDRMLLEIRVLDNNWYFDGFVASKGVKLALATEELLHPLGKWYHVAFVVTPNSLTTYVNGKQELHKEYVFNPIEQGQTSIGVRMNKVTWFKGAIYKIQISPEVLKPNQFLKL</sequence>
<evidence type="ECO:0000313" key="6">
    <source>
        <dbReference type="Proteomes" id="UP000316775"/>
    </source>
</evidence>
<proteinExistence type="predicted"/>
<keyword evidence="1 3" id="KW-0732">Signal</keyword>
<dbReference type="RefSeq" id="WP_073242401.1">
    <property type="nucleotide sequence ID" value="NZ_BJNP01000009.1"/>
</dbReference>
<keyword evidence="2" id="KW-1015">Disulfide bond</keyword>
<evidence type="ECO:0000313" key="5">
    <source>
        <dbReference type="EMBL" id="GEC71550.1"/>
    </source>
</evidence>
<dbReference type="SMART" id="SM00560">
    <property type="entry name" value="LamGL"/>
    <property type="match status" value="1"/>
</dbReference>
<dbReference type="InterPro" id="IPR013320">
    <property type="entry name" value="ConA-like_dom_sf"/>
</dbReference>
<name>A0A4Y4AWV1_9FLAO</name>
<dbReference type="AlphaFoldDB" id="A0A4Y4AWV1"/>
<protein>
    <submittedName>
        <fullName evidence="5">Laminin G Domain protein</fullName>
    </submittedName>
</protein>
<dbReference type="STRING" id="983.SAMN05443543_102271"/>
<dbReference type="Gene3D" id="2.60.120.200">
    <property type="match status" value="1"/>
</dbReference>
<dbReference type="InterPro" id="IPR006558">
    <property type="entry name" value="LamG-like"/>
</dbReference>